<protein>
    <submittedName>
        <fullName evidence="1">Uncharacterized protein</fullName>
    </submittedName>
</protein>
<reference evidence="1" key="1">
    <citation type="submission" date="2022-10" db="EMBL/GenBank/DDBJ databases">
        <title>Genome Sequence of Xylaria curta.</title>
        <authorList>
            <person name="Buettner E."/>
        </authorList>
    </citation>
    <scope>NUCLEOTIDE SEQUENCE</scope>
    <source>
        <strain evidence="1">Babe10</strain>
    </source>
</reference>
<comment type="caution">
    <text evidence="1">The sequence shown here is derived from an EMBL/GenBank/DDBJ whole genome shotgun (WGS) entry which is preliminary data.</text>
</comment>
<evidence type="ECO:0000313" key="1">
    <source>
        <dbReference type="EMBL" id="KAJ2980499.1"/>
    </source>
</evidence>
<sequence>MLDELARRRETIVIEQRKCLPLQLEYAGATPETSFNKPAQTLALEKLKALWIEQGRDISEAERKMGRLEADIIRLQKEAVKAYEETITTKVVFWGRVSSLITNDSKDLKARKQRSCNRTYYLKLKKGELSDETQKLSDLRTAIEITEIAIDQLEQEVQVEQWMDQDEGTALTEQRSKQHTKEWLNEANGSSKRVANRNLGDWSQQKDHRLSPLAERVDSYTQRHGDGLPYRALTVF</sequence>
<accession>A0ACC1NQ00</accession>
<proteinExistence type="predicted"/>
<dbReference type="EMBL" id="JAPDGR010001675">
    <property type="protein sequence ID" value="KAJ2980499.1"/>
    <property type="molecule type" value="Genomic_DNA"/>
</dbReference>
<gene>
    <name evidence="1" type="ORF">NUW58_g6930</name>
</gene>
<organism evidence="1 2">
    <name type="scientific">Xylaria curta</name>
    <dbReference type="NCBI Taxonomy" id="42375"/>
    <lineage>
        <taxon>Eukaryota</taxon>
        <taxon>Fungi</taxon>
        <taxon>Dikarya</taxon>
        <taxon>Ascomycota</taxon>
        <taxon>Pezizomycotina</taxon>
        <taxon>Sordariomycetes</taxon>
        <taxon>Xylariomycetidae</taxon>
        <taxon>Xylariales</taxon>
        <taxon>Xylariaceae</taxon>
        <taxon>Xylaria</taxon>
    </lineage>
</organism>
<evidence type="ECO:0000313" key="2">
    <source>
        <dbReference type="Proteomes" id="UP001143856"/>
    </source>
</evidence>
<dbReference type="Proteomes" id="UP001143856">
    <property type="component" value="Unassembled WGS sequence"/>
</dbReference>
<keyword evidence="2" id="KW-1185">Reference proteome</keyword>
<name>A0ACC1NQ00_9PEZI</name>